<evidence type="ECO:0000313" key="5">
    <source>
        <dbReference type="Proteomes" id="UP000647416"/>
    </source>
</evidence>
<protein>
    <submittedName>
        <fullName evidence="4">HipA domain-containing protein</fullName>
    </submittedName>
</protein>
<keyword evidence="1" id="KW-0808">Transferase</keyword>
<name>A0A926INT9_9FIRM</name>
<sequence>MIDFTNAVQKNKTYAGANGGKISVLYNGEQYMLKFPPFPTINKEMSYTNSCISEYIGCKVFESVGIPVQETVIGTYTSKGKEKVVVACKDFTSQGITLQDFASLKNRIIDSERNGYGTELADILSTIDEQTAMDSETLKTRFWDMFIVDALIGNWDRHNGNWGFLYNNATDEVTLAPVFDCGSSLYPQADEDLMKKILSDKNELNHRIFDIPLSAVTYNGKKINYFKFLSEGKFPDCNKALKRIASRIDMKKIYEIIDNTPTITELQKEFYKTMLTARKERIIDFSLNKLKEKSKKHDDMQR</sequence>
<evidence type="ECO:0000256" key="2">
    <source>
        <dbReference type="ARBA" id="ARBA00022777"/>
    </source>
</evidence>
<dbReference type="RefSeq" id="WP_262432751.1">
    <property type="nucleotide sequence ID" value="NZ_JACRTE010000035.1"/>
</dbReference>
<evidence type="ECO:0000259" key="3">
    <source>
        <dbReference type="Pfam" id="PF07804"/>
    </source>
</evidence>
<dbReference type="Proteomes" id="UP000647416">
    <property type="component" value="Unassembled WGS sequence"/>
</dbReference>
<dbReference type="CDD" id="cd17792">
    <property type="entry name" value="CtkA"/>
    <property type="match status" value="1"/>
</dbReference>
<organism evidence="4 5">
    <name type="scientific">Qingrenia yutianensis</name>
    <dbReference type="NCBI Taxonomy" id="2763676"/>
    <lineage>
        <taxon>Bacteria</taxon>
        <taxon>Bacillati</taxon>
        <taxon>Bacillota</taxon>
        <taxon>Clostridia</taxon>
        <taxon>Eubacteriales</taxon>
        <taxon>Oscillospiraceae</taxon>
        <taxon>Qingrenia</taxon>
    </lineage>
</organism>
<dbReference type="GO" id="GO:0016301">
    <property type="term" value="F:kinase activity"/>
    <property type="evidence" value="ECO:0007669"/>
    <property type="project" value="UniProtKB-KW"/>
</dbReference>
<dbReference type="InterPro" id="IPR012893">
    <property type="entry name" value="HipA-like_C"/>
</dbReference>
<dbReference type="EMBL" id="JACRTE010000035">
    <property type="protein sequence ID" value="MBC8597477.1"/>
    <property type="molecule type" value="Genomic_DNA"/>
</dbReference>
<feature type="domain" description="HipA-like C-terminal" evidence="3">
    <location>
        <begin position="21"/>
        <end position="202"/>
    </location>
</feature>
<evidence type="ECO:0000313" key="4">
    <source>
        <dbReference type="EMBL" id="MBC8597477.1"/>
    </source>
</evidence>
<dbReference type="AlphaFoldDB" id="A0A926INT9"/>
<evidence type="ECO:0000256" key="1">
    <source>
        <dbReference type="ARBA" id="ARBA00022679"/>
    </source>
</evidence>
<keyword evidence="2" id="KW-0418">Kinase</keyword>
<dbReference type="Gene3D" id="3.30.200.120">
    <property type="match status" value="1"/>
</dbReference>
<keyword evidence="5" id="KW-1185">Reference proteome</keyword>
<dbReference type="Pfam" id="PF07804">
    <property type="entry name" value="HipA_C"/>
    <property type="match status" value="1"/>
</dbReference>
<gene>
    <name evidence="4" type="ORF">H8706_11480</name>
</gene>
<proteinExistence type="predicted"/>
<accession>A0A926INT9</accession>
<comment type="caution">
    <text evidence="4">The sequence shown here is derived from an EMBL/GenBank/DDBJ whole genome shotgun (WGS) entry which is preliminary data.</text>
</comment>
<dbReference type="Gene3D" id="1.10.1070.20">
    <property type="match status" value="1"/>
</dbReference>
<reference evidence="4" key="1">
    <citation type="submission" date="2020-08" db="EMBL/GenBank/DDBJ databases">
        <title>Genome public.</title>
        <authorList>
            <person name="Liu C."/>
            <person name="Sun Q."/>
        </authorList>
    </citation>
    <scope>NUCLEOTIDE SEQUENCE</scope>
    <source>
        <strain evidence="4">NSJ-50</strain>
    </source>
</reference>